<dbReference type="AlphaFoldDB" id="A0A5P8M5W1"/>
<dbReference type="NCBIfam" id="NF033594">
    <property type="entry name" value="transpos_ISNCY_2"/>
    <property type="match status" value="1"/>
</dbReference>
<organism evidence="3 4">
    <name type="scientific">Schleiferilactobacillus harbinensis</name>
    <dbReference type="NCBI Taxonomy" id="304207"/>
    <lineage>
        <taxon>Bacteria</taxon>
        <taxon>Bacillati</taxon>
        <taxon>Bacillota</taxon>
        <taxon>Bacilli</taxon>
        <taxon>Lactobacillales</taxon>
        <taxon>Lactobacillaceae</taxon>
        <taxon>Schleiferilactobacillus</taxon>
    </lineage>
</organism>
<dbReference type="Proteomes" id="UP000326779">
    <property type="component" value="Chromosome"/>
</dbReference>
<evidence type="ECO:0000256" key="1">
    <source>
        <dbReference type="SAM" id="Coils"/>
    </source>
</evidence>
<name>A0A5P8M5W1_9LACO</name>
<dbReference type="Gene3D" id="3.30.420.10">
    <property type="entry name" value="Ribonuclease H-like superfamily/Ribonuclease H"/>
    <property type="match status" value="1"/>
</dbReference>
<dbReference type="InterPro" id="IPR047797">
    <property type="entry name" value="ISNCY_transpos"/>
</dbReference>
<dbReference type="GO" id="GO:0015074">
    <property type="term" value="P:DNA integration"/>
    <property type="evidence" value="ECO:0007669"/>
    <property type="project" value="InterPro"/>
</dbReference>
<dbReference type="InterPro" id="IPR012337">
    <property type="entry name" value="RNaseH-like_sf"/>
</dbReference>
<dbReference type="InterPro" id="IPR036397">
    <property type="entry name" value="RNaseH_sf"/>
</dbReference>
<keyword evidence="1" id="KW-0175">Coiled coil</keyword>
<dbReference type="GO" id="GO:0003676">
    <property type="term" value="F:nucleic acid binding"/>
    <property type="evidence" value="ECO:0007669"/>
    <property type="project" value="InterPro"/>
</dbReference>
<dbReference type="PANTHER" id="PTHR35004:SF7">
    <property type="entry name" value="INTEGRASE PROTEIN"/>
    <property type="match status" value="1"/>
</dbReference>
<protein>
    <submittedName>
        <fullName evidence="3">ISNCY family transposase</fullName>
    </submittedName>
</protein>
<evidence type="ECO:0000313" key="3">
    <source>
        <dbReference type="EMBL" id="QFR23625.1"/>
    </source>
</evidence>
<dbReference type="PROSITE" id="PS50994">
    <property type="entry name" value="INTEGRASE"/>
    <property type="match status" value="1"/>
</dbReference>
<feature type="coiled-coil region" evidence="1">
    <location>
        <begin position="52"/>
        <end position="79"/>
    </location>
</feature>
<sequence>MNLFRGKYQGFNIRHFHEHLITEEKFTISETSLRRLLRRRHIASPKAQRRTKRAIKKELEEQNHRRELSQREKKQLIALEEVDPLKVHPTKPRARYVGELIQMDASCHNWFGENEEKATLHAAIDDNSGTLVGMHFEEQETLHGYYQILNQILTQYGVPAKFLTDRRTVFDYQKRAGSPTTENPLTQFGYACQQLGVALEVTSIPQAKGRVERLFETLQSRLVSEFKLHNIHTIEEANQFLIGFVKQFNQQFASPIQDNMGVFEARPTAARIDQILATVAERTVSKGNTIRFANRYYQTHNETDVVFLPPKTKMMVIQRLSNKLYATAPDGTVYALVEVPKVAAYSAEFDLTAPVPKASGVRHIPAANHPWRLANYRDYLVSTGFKYLSANRIVYQDEWVPNAKQKSKKNLAQNVKTF</sequence>
<accession>A0A5P8M5W1</accession>
<feature type="domain" description="Integrase catalytic" evidence="2">
    <location>
        <begin position="88"/>
        <end position="275"/>
    </location>
</feature>
<dbReference type="EMBL" id="CP045143">
    <property type="protein sequence ID" value="QFR23625.1"/>
    <property type="molecule type" value="Genomic_DNA"/>
</dbReference>
<dbReference type="SUPFAM" id="SSF53098">
    <property type="entry name" value="Ribonuclease H-like"/>
    <property type="match status" value="1"/>
</dbReference>
<dbReference type="KEGG" id="lhb:D1010_09515"/>
<dbReference type="PANTHER" id="PTHR35004">
    <property type="entry name" value="TRANSPOSASE RV3428C-RELATED"/>
    <property type="match status" value="1"/>
</dbReference>
<evidence type="ECO:0000313" key="4">
    <source>
        <dbReference type="Proteomes" id="UP000326779"/>
    </source>
</evidence>
<dbReference type="InterPro" id="IPR001584">
    <property type="entry name" value="Integrase_cat-core"/>
</dbReference>
<reference evidence="3 4" key="1">
    <citation type="submission" date="2019-10" db="EMBL/GenBank/DDBJ databases">
        <title>The completed genome of Lactobacillus harbinensis M1.</title>
        <authorList>
            <person name="Zheng Y."/>
        </authorList>
    </citation>
    <scope>NUCLEOTIDE SEQUENCE [LARGE SCALE GENOMIC DNA]</scope>
    <source>
        <strain evidence="3 4">M1</strain>
    </source>
</reference>
<evidence type="ECO:0000259" key="2">
    <source>
        <dbReference type="PROSITE" id="PS50994"/>
    </source>
</evidence>
<proteinExistence type="predicted"/>
<gene>
    <name evidence="3" type="ORF">D1010_09515</name>
</gene>